<feature type="domain" description="Dynein heavy chain hydrolytic ATP-binding dynein motor region" evidence="1">
    <location>
        <begin position="67"/>
        <end position="137"/>
    </location>
</feature>
<dbReference type="GO" id="GO:0045505">
    <property type="term" value="F:dynein intermediate chain binding"/>
    <property type="evidence" value="ECO:0007669"/>
    <property type="project" value="InterPro"/>
</dbReference>
<dbReference type="GO" id="GO:0007018">
    <property type="term" value="P:microtubule-based movement"/>
    <property type="evidence" value="ECO:0007669"/>
    <property type="project" value="InterPro"/>
</dbReference>
<gene>
    <name evidence="2" type="ORF">EZS28_034559</name>
</gene>
<organism evidence="2 3">
    <name type="scientific">Streblomastix strix</name>
    <dbReference type="NCBI Taxonomy" id="222440"/>
    <lineage>
        <taxon>Eukaryota</taxon>
        <taxon>Metamonada</taxon>
        <taxon>Preaxostyla</taxon>
        <taxon>Oxymonadida</taxon>
        <taxon>Streblomastigidae</taxon>
        <taxon>Streblomastix</taxon>
    </lineage>
</organism>
<accession>A0A5J4UJS3</accession>
<evidence type="ECO:0000259" key="1">
    <source>
        <dbReference type="Pfam" id="PF12774"/>
    </source>
</evidence>
<feature type="non-terminal residue" evidence="2">
    <location>
        <position position="334"/>
    </location>
</feature>
<dbReference type="InterPro" id="IPR026983">
    <property type="entry name" value="DHC"/>
</dbReference>
<dbReference type="GO" id="GO:0005524">
    <property type="term" value="F:ATP binding"/>
    <property type="evidence" value="ECO:0007669"/>
    <property type="project" value="InterPro"/>
</dbReference>
<sequence>MPQYFYDDSNGITLWINTYNIAYVFEFLGTSIPSIVSAHANKRTFATAALSFRINDIYSDLIRWMCSLMRFMLGYACSGSWCVRDGAQLLDPSLLSILTQQVQEIQTAFTKQQTKLMFQTDERAIDGSLILMISFDQYSSNSEKQEIIGNCGNGISKRWQLLMSPLGNINISTIVSESGRFPELPLGLGQISQSMHSQQSSYQIPNSFVSLSKGNNLQLQEVQVPKTFKSLFRTTIIIHPDFSFIAEVSLLSAGFTNASVLARGLSRVIQQCQAFFEGTQVYYDISSMQLKQVVITAEMRLRPIIFTLYDLTLSEHSGILDYTYAITDILKDDE</sequence>
<protein>
    <recommendedName>
        <fullName evidence="1">Dynein heavy chain hydrolytic ATP-binding dynein motor region domain-containing protein</fullName>
    </recommendedName>
</protein>
<dbReference type="Pfam" id="PF12774">
    <property type="entry name" value="AAA_6"/>
    <property type="match status" value="2"/>
</dbReference>
<dbReference type="Gene3D" id="1.10.8.710">
    <property type="match status" value="1"/>
</dbReference>
<dbReference type="PANTHER" id="PTHR45703">
    <property type="entry name" value="DYNEIN HEAVY CHAIN"/>
    <property type="match status" value="1"/>
</dbReference>
<dbReference type="Gene3D" id="3.40.50.300">
    <property type="entry name" value="P-loop containing nucleotide triphosphate hydrolases"/>
    <property type="match status" value="1"/>
</dbReference>
<dbReference type="InterPro" id="IPR043157">
    <property type="entry name" value="Dynein_AAA1S"/>
</dbReference>
<feature type="domain" description="Dynein heavy chain hydrolytic ATP-binding dynein motor region" evidence="1">
    <location>
        <begin position="215"/>
        <end position="299"/>
    </location>
</feature>
<dbReference type="Proteomes" id="UP000324800">
    <property type="component" value="Unassembled WGS sequence"/>
</dbReference>
<dbReference type="GO" id="GO:0030286">
    <property type="term" value="C:dynein complex"/>
    <property type="evidence" value="ECO:0007669"/>
    <property type="project" value="InterPro"/>
</dbReference>
<evidence type="ECO:0000313" key="3">
    <source>
        <dbReference type="Proteomes" id="UP000324800"/>
    </source>
</evidence>
<proteinExistence type="predicted"/>
<dbReference type="InterPro" id="IPR035699">
    <property type="entry name" value="AAA_6"/>
</dbReference>
<reference evidence="2 3" key="1">
    <citation type="submission" date="2019-03" db="EMBL/GenBank/DDBJ databases">
        <title>Single cell metagenomics reveals metabolic interactions within the superorganism composed of flagellate Streblomastix strix and complex community of Bacteroidetes bacteria on its surface.</title>
        <authorList>
            <person name="Treitli S.C."/>
            <person name="Kolisko M."/>
            <person name="Husnik F."/>
            <person name="Keeling P."/>
            <person name="Hampl V."/>
        </authorList>
    </citation>
    <scope>NUCLEOTIDE SEQUENCE [LARGE SCALE GENOMIC DNA]</scope>
    <source>
        <strain evidence="2">ST1C</strain>
    </source>
</reference>
<name>A0A5J4UJS3_9EUKA</name>
<dbReference type="AlphaFoldDB" id="A0A5J4UJS3"/>
<dbReference type="PANTHER" id="PTHR45703:SF36">
    <property type="entry name" value="DYNEIN HEAVY CHAIN, CYTOPLASMIC"/>
    <property type="match status" value="1"/>
</dbReference>
<comment type="caution">
    <text evidence="2">The sequence shown here is derived from an EMBL/GenBank/DDBJ whole genome shotgun (WGS) entry which is preliminary data.</text>
</comment>
<evidence type="ECO:0000313" key="2">
    <source>
        <dbReference type="EMBL" id="KAA6369915.1"/>
    </source>
</evidence>
<dbReference type="InterPro" id="IPR027417">
    <property type="entry name" value="P-loop_NTPase"/>
</dbReference>
<dbReference type="GO" id="GO:0051959">
    <property type="term" value="F:dynein light intermediate chain binding"/>
    <property type="evidence" value="ECO:0007669"/>
    <property type="project" value="InterPro"/>
</dbReference>
<dbReference type="EMBL" id="SNRW01015897">
    <property type="protein sequence ID" value="KAA6369915.1"/>
    <property type="molecule type" value="Genomic_DNA"/>
</dbReference>